<evidence type="ECO:0000313" key="3">
    <source>
        <dbReference type="EMBL" id="KAK7313740.1"/>
    </source>
</evidence>
<feature type="chain" id="PRO_5043006463" evidence="2">
    <location>
        <begin position="21"/>
        <end position="230"/>
    </location>
</feature>
<reference evidence="3 4" key="1">
    <citation type="submission" date="2024-01" db="EMBL/GenBank/DDBJ databases">
        <title>The genomes of 5 underutilized Papilionoideae crops provide insights into root nodulation and disease resistanc.</title>
        <authorList>
            <person name="Jiang F."/>
        </authorList>
    </citation>
    <scope>NUCLEOTIDE SEQUENCE [LARGE SCALE GENOMIC DNA]</scope>
    <source>
        <strain evidence="3">LVBAO_FW01</strain>
        <tissue evidence="3">Leaves</tissue>
    </source>
</reference>
<keyword evidence="4" id="KW-1185">Reference proteome</keyword>
<keyword evidence="2" id="KW-0732">Signal</keyword>
<proteinExistence type="predicted"/>
<protein>
    <submittedName>
        <fullName evidence="3">Uncharacterized protein</fullName>
    </submittedName>
</protein>
<feature type="region of interest" description="Disordered" evidence="1">
    <location>
        <begin position="65"/>
        <end position="87"/>
    </location>
</feature>
<feature type="signal peptide" evidence="2">
    <location>
        <begin position="1"/>
        <end position="20"/>
    </location>
</feature>
<evidence type="ECO:0000313" key="4">
    <source>
        <dbReference type="Proteomes" id="UP001367508"/>
    </source>
</evidence>
<feature type="compositionally biased region" description="Polar residues" evidence="1">
    <location>
        <begin position="68"/>
        <end position="80"/>
    </location>
</feature>
<evidence type="ECO:0000256" key="1">
    <source>
        <dbReference type="SAM" id="MobiDB-lite"/>
    </source>
</evidence>
<name>A0AAN9KA49_CANGL</name>
<organism evidence="3 4">
    <name type="scientific">Canavalia gladiata</name>
    <name type="common">Sword bean</name>
    <name type="synonym">Dolichos gladiatus</name>
    <dbReference type="NCBI Taxonomy" id="3824"/>
    <lineage>
        <taxon>Eukaryota</taxon>
        <taxon>Viridiplantae</taxon>
        <taxon>Streptophyta</taxon>
        <taxon>Embryophyta</taxon>
        <taxon>Tracheophyta</taxon>
        <taxon>Spermatophyta</taxon>
        <taxon>Magnoliopsida</taxon>
        <taxon>eudicotyledons</taxon>
        <taxon>Gunneridae</taxon>
        <taxon>Pentapetalae</taxon>
        <taxon>rosids</taxon>
        <taxon>fabids</taxon>
        <taxon>Fabales</taxon>
        <taxon>Fabaceae</taxon>
        <taxon>Papilionoideae</taxon>
        <taxon>50 kb inversion clade</taxon>
        <taxon>NPAAA clade</taxon>
        <taxon>indigoferoid/millettioid clade</taxon>
        <taxon>Phaseoleae</taxon>
        <taxon>Canavalia</taxon>
    </lineage>
</organism>
<sequence>MSVNWLSFLRCLLFKNLIQSWVLSLQRGSTRPSFDLEDVDIPSPTYFCILLVNQYTSGATATMHRLPPSTSRGPGQTQEFVESRERGKHPWTSKKRRNICEVTCESDKLRKEILCLDLTEFEPKQILNQLDIDLVGLFLFLSCMRYSELTYPGRREYCIIFGRYKKHGLMKGYADKEKQCKQQAEETLHDTRRVIVAFKIFPRLQKLEQLFRKDETNFIFDKGRHCGNKG</sequence>
<evidence type="ECO:0000256" key="2">
    <source>
        <dbReference type="SAM" id="SignalP"/>
    </source>
</evidence>
<gene>
    <name evidence="3" type="ORF">VNO77_38935</name>
</gene>
<accession>A0AAN9KA49</accession>
<comment type="caution">
    <text evidence="3">The sequence shown here is derived from an EMBL/GenBank/DDBJ whole genome shotgun (WGS) entry which is preliminary data.</text>
</comment>
<dbReference type="AlphaFoldDB" id="A0AAN9KA49"/>
<dbReference type="Proteomes" id="UP001367508">
    <property type="component" value="Unassembled WGS sequence"/>
</dbReference>
<dbReference type="EMBL" id="JAYMYQ010000009">
    <property type="protein sequence ID" value="KAK7313740.1"/>
    <property type="molecule type" value="Genomic_DNA"/>
</dbReference>